<reference evidence="4 7" key="3">
    <citation type="submission" date="2017-09" db="EMBL/GenBank/DDBJ databases">
        <authorList>
            <person name="Ehlers B."/>
            <person name="Leendertz F.H."/>
        </authorList>
    </citation>
    <scope>NUCLEOTIDE SEQUENCE [LARGE SCALE GENOMIC DNA]</scope>
    <source>
        <strain evidence="4 7">Nm42</strain>
    </source>
</reference>
<evidence type="ECO:0000313" key="2">
    <source>
        <dbReference type="EMBL" id="SDU08826.1"/>
    </source>
</evidence>
<accession>A0A1H9C7Q3</accession>
<evidence type="ECO:0000313" key="3">
    <source>
        <dbReference type="EMBL" id="SEP96833.1"/>
    </source>
</evidence>
<reference evidence="6" key="1">
    <citation type="submission" date="2016-10" db="EMBL/GenBank/DDBJ databases">
        <authorList>
            <person name="Varghese N."/>
            <person name="Submissions S."/>
        </authorList>
    </citation>
    <scope>NUCLEOTIDE SEQUENCE [LARGE SCALE GENOMIC DNA]</scope>
    <source>
        <strain evidence="6">Nm10</strain>
    </source>
</reference>
<reference evidence="1 8" key="4">
    <citation type="submission" date="2018-04" db="EMBL/GenBank/DDBJ databases">
        <title>Active sludge and wastewater microbial communities from Klosterneuburg, Austria.</title>
        <authorList>
            <person name="Wagner M."/>
        </authorList>
    </citation>
    <scope>NUCLEOTIDE SEQUENCE [LARGE SCALE GENOMIC DNA]</scope>
    <source>
        <strain evidence="1 8">Nm4</strain>
    </source>
</reference>
<protein>
    <submittedName>
        <fullName evidence="3">Uncharacterized protein</fullName>
    </submittedName>
</protein>
<sequence length="44" mass="5179">MVRYQVNAIKNIETNYQNTNASLNFIFEEIAAPDLSREEFAREK</sequence>
<evidence type="ECO:0000313" key="8">
    <source>
        <dbReference type="Proteomes" id="UP000244110"/>
    </source>
</evidence>
<dbReference type="Proteomes" id="UP000244110">
    <property type="component" value="Unassembled WGS sequence"/>
</dbReference>
<evidence type="ECO:0000313" key="6">
    <source>
        <dbReference type="Proteomes" id="UP000182882"/>
    </source>
</evidence>
<gene>
    <name evidence="1" type="ORF">C8R28_101745</name>
    <name evidence="2" type="ORF">SAMN05216406_1236</name>
    <name evidence="3" type="ORF">SAMN05421510_101310</name>
    <name evidence="4" type="ORF">SAMN06297164_0813</name>
</gene>
<evidence type="ECO:0000313" key="5">
    <source>
        <dbReference type="Proteomes" id="UP000181998"/>
    </source>
</evidence>
<dbReference type="Proteomes" id="UP000181998">
    <property type="component" value="Unassembled WGS sequence"/>
</dbReference>
<dbReference type="EMBL" id="OCMU01000001">
    <property type="protein sequence ID" value="SOD16863.1"/>
    <property type="molecule type" value="Genomic_DNA"/>
</dbReference>
<evidence type="ECO:0000313" key="4">
    <source>
        <dbReference type="EMBL" id="SOD16863.1"/>
    </source>
</evidence>
<dbReference type="EMBL" id="QAOL01000017">
    <property type="protein sequence ID" value="PTQ84617.1"/>
    <property type="molecule type" value="Genomic_DNA"/>
</dbReference>
<name>A0A1H9C7Q3_9PROT</name>
<dbReference type="AlphaFoldDB" id="A0A1H9C7Q3"/>
<dbReference type="Proteomes" id="UP000219335">
    <property type="component" value="Unassembled WGS sequence"/>
</dbReference>
<dbReference type="EMBL" id="FNLN01000023">
    <property type="protein sequence ID" value="SDU08826.1"/>
    <property type="molecule type" value="Genomic_DNA"/>
</dbReference>
<evidence type="ECO:0000313" key="7">
    <source>
        <dbReference type="Proteomes" id="UP000219335"/>
    </source>
</evidence>
<evidence type="ECO:0000313" key="1">
    <source>
        <dbReference type="EMBL" id="PTQ84617.1"/>
    </source>
</evidence>
<reference evidence="3 5" key="2">
    <citation type="submission" date="2016-10" db="EMBL/GenBank/DDBJ databases">
        <authorList>
            <person name="de Groot N.N."/>
        </authorList>
    </citation>
    <scope>NUCLEOTIDE SEQUENCE [LARGE SCALE GENOMIC DNA]</scope>
    <source>
        <strain evidence="2">Nm10</strain>
        <strain evidence="3 5">Nm9</strain>
    </source>
</reference>
<dbReference type="Proteomes" id="UP000182882">
    <property type="component" value="Unassembled WGS sequence"/>
</dbReference>
<proteinExistence type="predicted"/>
<organism evidence="3 5">
    <name type="scientific">Nitrosomonas ureae</name>
    <dbReference type="NCBI Taxonomy" id="44577"/>
    <lineage>
        <taxon>Bacteria</taxon>
        <taxon>Pseudomonadati</taxon>
        <taxon>Pseudomonadota</taxon>
        <taxon>Betaproteobacteria</taxon>
        <taxon>Nitrosomonadales</taxon>
        <taxon>Nitrosomonadaceae</taxon>
        <taxon>Nitrosomonas</taxon>
    </lineage>
</organism>
<keyword evidence="6" id="KW-1185">Reference proteome</keyword>
<dbReference type="EMBL" id="FOFX01000013">
    <property type="protein sequence ID" value="SEP96833.1"/>
    <property type="molecule type" value="Genomic_DNA"/>
</dbReference>